<evidence type="ECO:0000256" key="6">
    <source>
        <dbReference type="ARBA" id="ARBA00022777"/>
    </source>
</evidence>
<evidence type="ECO:0000313" key="11">
    <source>
        <dbReference type="EMBL" id="VDD85473.1"/>
    </source>
</evidence>
<evidence type="ECO:0000256" key="2">
    <source>
        <dbReference type="ARBA" id="ARBA00012513"/>
    </source>
</evidence>
<evidence type="ECO:0000256" key="8">
    <source>
        <dbReference type="ARBA" id="ARBA00047899"/>
    </source>
</evidence>
<proteinExistence type="predicted"/>
<protein>
    <recommendedName>
        <fullName evidence="2">non-specific serine/threonine protein kinase</fullName>
        <ecNumber evidence="2">2.7.11.1</ecNumber>
    </recommendedName>
</protein>
<reference evidence="13" key="1">
    <citation type="submission" date="2017-02" db="UniProtKB">
        <authorList>
            <consortium name="WormBaseParasite"/>
        </authorList>
    </citation>
    <scope>IDENTIFICATION</scope>
</reference>
<dbReference type="GO" id="GO:0004674">
    <property type="term" value="F:protein serine/threonine kinase activity"/>
    <property type="evidence" value="ECO:0007669"/>
    <property type="project" value="UniProtKB-KW"/>
</dbReference>
<organism evidence="13">
    <name type="scientific">Enterobius vermicularis</name>
    <name type="common">Human pinworm</name>
    <dbReference type="NCBI Taxonomy" id="51028"/>
    <lineage>
        <taxon>Eukaryota</taxon>
        <taxon>Metazoa</taxon>
        <taxon>Ecdysozoa</taxon>
        <taxon>Nematoda</taxon>
        <taxon>Chromadorea</taxon>
        <taxon>Rhabditida</taxon>
        <taxon>Spirurina</taxon>
        <taxon>Oxyuridomorpha</taxon>
        <taxon>Oxyuroidea</taxon>
        <taxon>Oxyuridae</taxon>
        <taxon>Enterobius</taxon>
    </lineage>
</organism>
<dbReference type="InterPro" id="IPR051138">
    <property type="entry name" value="PIM_Ser/Thr_kinase"/>
</dbReference>
<dbReference type="SMART" id="SM00220">
    <property type="entry name" value="S_TKc"/>
    <property type="match status" value="1"/>
</dbReference>
<evidence type="ECO:0000259" key="10">
    <source>
        <dbReference type="PROSITE" id="PS50011"/>
    </source>
</evidence>
<gene>
    <name evidence="11" type="ORF">EVEC_LOCUS616</name>
</gene>
<comment type="catalytic activity">
    <reaction evidence="8">
        <text>L-threonyl-[protein] + ATP = O-phospho-L-threonyl-[protein] + ADP + H(+)</text>
        <dbReference type="Rhea" id="RHEA:46608"/>
        <dbReference type="Rhea" id="RHEA-COMP:11060"/>
        <dbReference type="Rhea" id="RHEA-COMP:11605"/>
        <dbReference type="ChEBI" id="CHEBI:15378"/>
        <dbReference type="ChEBI" id="CHEBI:30013"/>
        <dbReference type="ChEBI" id="CHEBI:30616"/>
        <dbReference type="ChEBI" id="CHEBI:61977"/>
        <dbReference type="ChEBI" id="CHEBI:456216"/>
        <dbReference type="EC" id="2.7.11.1"/>
    </reaction>
</comment>
<comment type="catalytic activity">
    <reaction evidence="9">
        <text>L-seryl-[protein] + ATP = O-phospho-L-seryl-[protein] + ADP + H(+)</text>
        <dbReference type="Rhea" id="RHEA:17989"/>
        <dbReference type="Rhea" id="RHEA-COMP:9863"/>
        <dbReference type="Rhea" id="RHEA-COMP:11604"/>
        <dbReference type="ChEBI" id="CHEBI:15378"/>
        <dbReference type="ChEBI" id="CHEBI:29999"/>
        <dbReference type="ChEBI" id="CHEBI:30616"/>
        <dbReference type="ChEBI" id="CHEBI:83421"/>
        <dbReference type="ChEBI" id="CHEBI:456216"/>
        <dbReference type="EC" id="2.7.11.1"/>
    </reaction>
</comment>
<accession>A0A0N4UU51</accession>
<dbReference type="EMBL" id="UXUI01001628">
    <property type="protein sequence ID" value="VDD85473.1"/>
    <property type="molecule type" value="Genomic_DNA"/>
</dbReference>
<dbReference type="PROSITE" id="PS50011">
    <property type="entry name" value="PROTEIN_KINASE_DOM"/>
    <property type="match status" value="1"/>
</dbReference>
<keyword evidence="5" id="KW-0547">Nucleotide-binding</keyword>
<dbReference type="AlphaFoldDB" id="A0A0N4UU51"/>
<name>A0A0N4UU51_ENTVE</name>
<dbReference type="OrthoDB" id="5849217at2759"/>
<keyword evidence="4" id="KW-0808">Transferase</keyword>
<feature type="domain" description="Protein kinase" evidence="10">
    <location>
        <begin position="1"/>
        <end position="125"/>
    </location>
</feature>
<evidence type="ECO:0000256" key="9">
    <source>
        <dbReference type="ARBA" id="ARBA00048679"/>
    </source>
</evidence>
<dbReference type="PANTHER" id="PTHR22984">
    <property type="entry name" value="SERINE/THREONINE-PROTEIN KINASE PIM"/>
    <property type="match status" value="1"/>
</dbReference>
<evidence type="ECO:0000313" key="12">
    <source>
        <dbReference type="Proteomes" id="UP000274131"/>
    </source>
</evidence>
<dbReference type="WBParaSite" id="EVEC_0000089401-mRNA-1">
    <property type="protein sequence ID" value="EVEC_0000089401-mRNA-1"/>
    <property type="gene ID" value="EVEC_0000089401"/>
</dbReference>
<dbReference type="SUPFAM" id="SSF56112">
    <property type="entry name" value="Protein kinase-like (PK-like)"/>
    <property type="match status" value="1"/>
</dbReference>
<dbReference type="STRING" id="51028.A0A0N4UU51"/>
<dbReference type="GO" id="GO:0005524">
    <property type="term" value="F:ATP binding"/>
    <property type="evidence" value="ECO:0007669"/>
    <property type="project" value="UniProtKB-KW"/>
</dbReference>
<keyword evidence="6" id="KW-0418">Kinase</keyword>
<keyword evidence="7" id="KW-0067">ATP-binding</keyword>
<evidence type="ECO:0000256" key="4">
    <source>
        <dbReference type="ARBA" id="ARBA00022679"/>
    </source>
</evidence>
<dbReference type="InterPro" id="IPR000719">
    <property type="entry name" value="Prot_kinase_dom"/>
</dbReference>
<evidence type="ECO:0000256" key="3">
    <source>
        <dbReference type="ARBA" id="ARBA00022527"/>
    </source>
</evidence>
<dbReference type="GO" id="GO:0043657">
    <property type="term" value="C:host cell"/>
    <property type="evidence" value="ECO:0007669"/>
    <property type="project" value="UniProtKB-SubCell"/>
</dbReference>
<evidence type="ECO:0000256" key="7">
    <source>
        <dbReference type="ARBA" id="ARBA00022840"/>
    </source>
</evidence>
<evidence type="ECO:0000313" key="13">
    <source>
        <dbReference type="WBParaSite" id="EVEC_0000089401-mRNA-1"/>
    </source>
</evidence>
<keyword evidence="3" id="KW-0723">Serine/threonine-protein kinase</keyword>
<reference evidence="11 12" key="2">
    <citation type="submission" date="2018-10" db="EMBL/GenBank/DDBJ databases">
        <authorList>
            <consortium name="Pathogen Informatics"/>
        </authorList>
    </citation>
    <scope>NUCLEOTIDE SEQUENCE [LARGE SCALE GENOMIC DNA]</scope>
</reference>
<dbReference type="EC" id="2.7.11.1" evidence="2"/>
<comment type="subcellular location">
    <subcellularLocation>
        <location evidence="1">Host cell</location>
    </subcellularLocation>
</comment>
<evidence type="ECO:0000256" key="1">
    <source>
        <dbReference type="ARBA" id="ARBA00004340"/>
    </source>
</evidence>
<dbReference type="GO" id="GO:0005737">
    <property type="term" value="C:cytoplasm"/>
    <property type="evidence" value="ECO:0007669"/>
    <property type="project" value="TreeGrafter"/>
</dbReference>
<keyword evidence="12" id="KW-1185">Reference proteome</keyword>
<dbReference type="Proteomes" id="UP000274131">
    <property type="component" value="Unassembled WGS sequence"/>
</dbReference>
<sequence>MENVLIDLDTGVAKLIDFGLGRFFNDPDELIHSYRGTFYSAPPEWFKEGKFNGLKAAIWSLGILLYSMMTSCDPFAVNEENVPLHDTFRVRGDLPEGAQRLLSRCLAVDPAERPTLQEIFNDTFLVDAPKPPLPRELIENGGVRREKVL</sequence>
<dbReference type="InterPro" id="IPR011009">
    <property type="entry name" value="Kinase-like_dom_sf"/>
</dbReference>
<dbReference type="PANTHER" id="PTHR22984:SF25">
    <property type="entry name" value="PROTEIN KINASE DOMAIN-CONTAINING PROTEIN"/>
    <property type="match status" value="1"/>
</dbReference>
<dbReference type="Pfam" id="PF00069">
    <property type="entry name" value="Pkinase"/>
    <property type="match status" value="1"/>
</dbReference>
<dbReference type="Gene3D" id="1.10.510.10">
    <property type="entry name" value="Transferase(Phosphotransferase) domain 1"/>
    <property type="match status" value="1"/>
</dbReference>
<evidence type="ECO:0000256" key="5">
    <source>
        <dbReference type="ARBA" id="ARBA00022741"/>
    </source>
</evidence>